<evidence type="ECO:0000313" key="2">
    <source>
        <dbReference type="Proteomes" id="UP000078284"/>
    </source>
</evidence>
<protein>
    <submittedName>
        <fullName evidence="1">Uncharacterized protein</fullName>
    </submittedName>
</protein>
<evidence type="ECO:0000313" key="1">
    <source>
        <dbReference type="EMBL" id="OAO95366.1"/>
    </source>
</evidence>
<dbReference type="EMBL" id="LUHQ01000005">
    <property type="protein sequence ID" value="OAO95366.1"/>
    <property type="molecule type" value="Genomic_DNA"/>
</dbReference>
<dbReference type="Proteomes" id="UP000078284">
    <property type="component" value="Chromosome 5"/>
</dbReference>
<sequence>MKSSSLRAKEESSSVLLIQTEEVNIFRVWRHDMDEALRSLESGDIVNETLMWHRMENPADEKTLGGKWIYKLKKKL</sequence>
<name>A0A178UMT8_ARATH</name>
<gene>
    <name evidence="1" type="ordered locus">AXX17_At5g25350</name>
</gene>
<organism evidence="1 2">
    <name type="scientific">Arabidopsis thaliana</name>
    <name type="common">Mouse-ear cress</name>
    <dbReference type="NCBI Taxonomy" id="3702"/>
    <lineage>
        <taxon>Eukaryota</taxon>
        <taxon>Viridiplantae</taxon>
        <taxon>Streptophyta</taxon>
        <taxon>Embryophyta</taxon>
        <taxon>Tracheophyta</taxon>
        <taxon>Spermatophyta</taxon>
        <taxon>Magnoliopsida</taxon>
        <taxon>eudicotyledons</taxon>
        <taxon>Gunneridae</taxon>
        <taxon>Pentapetalae</taxon>
        <taxon>rosids</taxon>
        <taxon>malvids</taxon>
        <taxon>Brassicales</taxon>
        <taxon>Brassicaceae</taxon>
        <taxon>Camelineae</taxon>
        <taxon>Arabidopsis</taxon>
    </lineage>
</organism>
<comment type="caution">
    <text evidence="1">The sequence shown here is derived from an EMBL/GenBank/DDBJ whole genome shotgun (WGS) entry which is preliminary data.</text>
</comment>
<reference evidence="2" key="1">
    <citation type="journal article" date="2016" name="Proc. Natl. Acad. Sci. U.S.A.">
        <title>Chromosome-level assembly of Arabidopsis thaliana Ler reveals the extent of translocation and inversion polymorphisms.</title>
        <authorList>
            <person name="Zapata L."/>
            <person name="Ding J."/>
            <person name="Willing E.M."/>
            <person name="Hartwig B."/>
            <person name="Bezdan D."/>
            <person name="Jiao W.B."/>
            <person name="Patel V."/>
            <person name="Velikkakam James G."/>
            <person name="Koornneef M."/>
            <person name="Ossowski S."/>
            <person name="Schneeberger K."/>
        </authorList>
    </citation>
    <scope>NUCLEOTIDE SEQUENCE [LARGE SCALE GENOMIC DNA]</scope>
    <source>
        <strain evidence="2">cv. Landsberg erecta</strain>
    </source>
</reference>
<accession>A0A178UMT8</accession>
<proteinExistence type="predicted"/>
<dbReference type="AlphaFoldDB" id="A0A178UMT8"/>